<protein>
    <recommendedName>
        <fullName evidence="1">HTH hxlR-type domain-containing protein</fullName>
    </recommendedName>
</protein>
<dbReference type="InterPro" id="IPR036388">
    <property type="entry name" value="WH-like_DNA-bd_sf"/>
</dbReference>
<name>A0A133U7T2_9EURY</name>
<keyword evidence="3" id="KW-1185">Reference proteome</keyword>
<dbReference type="Gene3D" id="1.10.10.10">
    <property type="entry name" value="Winged helix-like DNA-binding domain superfamily/Winged helix DNA-binding domain"/>
    <property type="match status" value="1"/>
</dbReference>
<dbReference type="Proteomes" id="UP000070589">
    <property type="component" value="Unassembled WGS sequence"/>
</dbReference>
<organism evidence="2 3">
    <name type="scientific">candidate division MSBL1 archaeon SCGC-AAA259D14</name>
    <dbReference type="NCBI Taxonomy" id="1698261"/>
    <lineage>
        <taxon>Archaea</taxon>
        <taxon>Methanobacteriati</taxon>
        <taxon>Methanobacteriota</taxon>
        <taxon>candidate division MSBL1</taxon>
    </lineage>
</organism>
<gene>
    <name evidence="2" type="ORF">AKJ62_01265</name>
</gene>
<feature type="domain" description="HTH hxlR-type" evidence="1">
    <location>
        <begin position="30"/>
        <end position="90"/>
    </location>
</feature>
<evidence type="ECO:0000259" key="1">
    <source>
        <dbReference type="Pfam" id="PF01638"/>
    </source>
</evidence>
<dbReference type="InterPro" id="IPR002577">
    <property type="entry name" value="HTH_HxlR"/>
</dbReference>
<sequence>MNWSDGKDKLDSRANAILETLKSYPEGLGFNELCRKVQDKAAKETVNKRLKQLVSKGLVEKEGGDRRGQKVNYKISELAEELDDSIRVINFLKDIFLSYSHWVQKAVEKGSLEAEEGLKEIFHLRSKVIKALVLPQKWIKWENRSEAKQKLLLETTKSLGDIIEEEQEIREKFSKAELGLHRKGELEEPRFIFSDLLEVRGELEGKIQEADFLSSNERLELLDILRRHERGNNKK</sequence>
<reference evidence="2 3" key="1">
    <citation type="journal article" date="2016" name="Sci. Rep.">
        <title>Metabolic traits of an uncultured archaeal lineage -MSBL1- from brine pools of the Red Sea.</title>
        <authorList>
            <person name="Mwirichia R."/>
            <person name="Alam I."/>
            <person name="Rashid M."/>
            <person name="Vinu M."/>
            <person name="Ba-Alawi W."/>
            <person name="Anthony Kamau A."/>
            <person name="Kamanda Ngugi D."/>
            <person name="Goker M."/>
            <person name="Klenk H.P."/>
            <person name="Bajic V."/>
            <person name="Stingl U."/>
        </authorList>
    </citation>
    <scope>NUCLEOTIDE SEQUENCE [LARGE SCALE GENOMIC DNA]</scope>
    <source>
        <strain evidence="2">SCGC-AAA259D14</strain>
    </source>
</reference>
<dbReference type="Pfam" id="PF01638">
    <property type="entry name" value="HxlR"/>
    <property type="match status" value="1"/>
</dbReference>
<dbReference type="InterPro" id="IPR036390">
    <property type="entry name" value="WH_DNA-bd_sf"/>
</dbReference>
<accession>A0A133U7T2</accession>
<dbReference type="AlphaFoldDB" id="A0A133U7T2"/>
<evidence type="ECO:0000313" key="2">
    <source>
        <dbReference type="EMBL" id="KXA90261.1"/>
    </source>
</evidence>
<comment type="caution">
    <text evidence="2">The sequence shown here is derived from an EMBL/GenBank/DDBJ whole genome shotgun (WGS) entry which is preliminary data.</text>
</comment>
<evidence type="ECO:0000313" key="3">
    <source>
        <dbReference type="Proteomes" id="UP000070589"/>
    </source>
</evidence>
<dbReference type="SUPFAM" id="SSF46785">
    <property type="entry name" value="Winged helix' DNA-binding domain"/>
    <property type="match status" value="1"/>
</dbReference>
<proteinExistence type="predicted"/>
<dbReference type="EMBL" id="LHXL01000009">
    <property type="protein sequence ID" value="KXA90261.1"/>
    <property type="molecule type" value="Genomic_DNA"/>
</dbReference>